<protein>
    <submittedName>
        <fullName evidence="1">Uncharacterized protein</fullName>
    </submittedName>
</protein>
<dbReference type="EMBL" id="JAANQT010008548">
    <property type="protein sequence ID" value="KAG1281146.1"/>
    <property type="molecule type" value="Genomic_DNA"/>
</dbReference>
<evidence type="ECO:0000313" key="1">
    <source>
        <dbReference type="EMBL" id="KAG1281146.1"/>
    </source>
</evidence>
<name>A0A9P6WTC7_RHIOR</name>
<evidence type="ECO:0000313" key="2">
    <source>
        <dbReference type="Proteomes" id="UP000716291"/>
    </source>
</evidence>
<accession>A0A9P6WTC7</accession>
<sequence>MQRGRGPWVEHIAPDDAVAMLQALPACVTWPPAGAAQGRGRAIDDQRYSVATFVEDLQRRLHAAQRLPFACPADRLR</sequence>
<proteinExistence type="predicted"/>
<organism evidence="1 2">
    <name type="scientific">Rhizopus oryzae</name>
    <name type="common">Mucormycosis agent</name>
    <name type="synonym">Rhizopus arrhizus var. delemar</name>
    <dbReference type="NCBI Taxonomy" id="64495"/>
    <lineage>
        <taxon>Eukaryota</taxon>
        <taxon>Fungi</taxon>
        <taxon>Fungi incertae sedis</taxon>
        <taxon>Mucoromycota</taxon>
        <taxon>Mucoromycotina</taxon>
        <taxon>Mucoromycetes</taxon>
        <taxon>Mucorales</taxon>
        <taxon>Mucorineae</taxon>
        <taxon>Rhizopodaceae</taxon>
        <taxon>Rhizopus</taxon>
    </lineage>
</organism>
<keyword evidence="2" id="KW-1185">Reference proteome</keyword>
<dbReference type="Proteomes" id="UP000716291">
    <property type="component" value="Unassembled WGS sequence"/>
</dbReference>
<gene>
    <name evidence="1" type="ORF">G6F64_014487</name>
</gene>
<comment type="caution">
    <text evidence="1">The sequence shown here is derived from an EMBL/GenBank/DDBJ whole genome shotgun (WGS) entry which is preliminary data.</text>
</comment>
<dbReference type="AlphaFoldDB" id="A0A9P6WTC7"/>
<reference evidence="1" key="1">
    <citation type="journal article" date="2020" name="Microb. Genom.">
        <title>Genetic diversity of clinical and environmental Mucorales isolates obtained from an investigation of mucormycosis cases among solid organ transplant recipients.</title>
        <authorList>
            <person name="Nguyen M.H."/>
            <person name="Kaul D."/>
            <person name="Muto C."/>
            <person name="Cheng S.J."/>
            <person name="Richter R.A."/>
            <person name="Bruno V.M."/>
            <person name="Liu G."/>
            <person name="Beyhan S."/>
            <person name="Sundermann A.J."/>
            <person name="Mounaud S."/>
            <person name="Pasculle A.W."/>
            <person name="Nierman W.C."/>
            <person name="Driscoll E."/>
            <person name="Cumbie R."/>
            <person name="Clancy C.J."/>
            <person name="Dupont C.L."/>
        </authorList>
    </citation>
    <scope>NUCLEOTIDE SEQUENCE</scope>
    <source>
        <strain evidence="1">GL11</strain>
    </source>
</reference>